<keyword evidence="7" id="KW-1185">Reference proteome</keyword>
<dbReference type="OrthoDB" id="6344059at2759"/>
<sequence>MLLTSACNSKPNSNGIHSTPSNARTHLKSSTRIESSIERISELGPLLTVCPFTLKLNKMDNRIPSTFYEIECLHCNKCGNHGSKCTQLVTEMEALFQGVNNSSWIDTLTVKAGCHCMPHSRPSSNTRA</sequence>
<comment type="subcellular location">
    <subcellularLocation>
        <location evidence="1">Secreted</location>
    </subcellularLocation>
</comment>
<organism evidence="6 7">
    <name type="scientific">Daphnia galeata</name>
    <dbReference type="NCBI Taxonomy" id="27404"/>
    <lineage>
        <taxon>Eukaryota</taxon>
        <taxon>Metazoa</taxon>
        <taxon>Ecdysozoa</taxon>
        <taxon>Arthropoda</taxon>
        <taxon>Crustacea</taxon>
        <taxon>Branchiopoda</taxon>
        <taxon>Diplostraca</taxon>
        <taxon>Cladocera</taxon>
        <taxon>Anomopoda</taxon>
        <taxon>Daphniidae</taxon>
        <taxon>Daphnia</taxon>
    </lineage>
</organism>
<feature type="compositionally biased region" description="Polar residues" evidence="5">
    <location>
        <begin position="1"/>
        <end position="24"/>
    </location>
</feature>
<feature type="region of interest" description="Disordered" evidence="5">
    <location>
        <begin position="1"/>
        <end position="27"/>
    </location>
</feature>
<evidence type="ECO:0000256" key="4">
    <source>
        <dbReference type="ARBA" id="ARBA00022729"/>
    </source>
</evidence>
<evidence type="ECO:0000256" key="1">
    <source>
        <dbReference type="ARBA" id="ARBA00004613"/>
    </source>
</evidence>
<evidence type="ECO:0000256" key="5">
    <source>
        <dbReference type="SAM" id="MobiDB-lite"/>
    </source>
</evidence>
<dbReference type="GO" id="GO:0005125">
    <property type="term" value="F:cytokine activity"/>
    <property type="evidence" value="ECO:0007669"/>
    <property type="project" value="InterPro"/>
</dbReference>
<evidence type="ECO:0000256" key="3">
    <source>
        <dbReference type="ARBA" id="ARBA00022525"/>
    </source>
</evidence>
<accession>A0A8J2WBC9</accession>
<dbReference type="GO" id="GO:0005576">
    <property type="term" value="C:extracellular region"/>
    <property type="evidence" value="ECO:0007669"/>
    <property type="project" value="UniProtKB-SubCell"/>
</dbReference>
<dbReference type="InterPro" id="IPR029034">
    <property type="entry name" value="Cystine-knot_cytokine"/>
</dbReference>
<dbReference type="AlphaFoldDB" id="A0A8J2WBC9"/>
<gene>
    <name evidence="6" type="ORF">DGAL_LOCUS2136</name>
</gene>
<dbReference type="EMBL" id="CAKKLH010000028">
    <property type="protein sequence ID" value="CAH0099965.1"/>
    <property type="molecule type" value="Genomic_DNA"/>
</dbReference>
<dbReference type="InterPro" id="IPR010345">
    <property type="entry name" value="IL-17_fam"/>
</dbReference>
<comment type="similarity">
    <text evidence="2">Belongs to the IL-17 family.</text>
</comment>
<evidence type="ECO:0000313" key="6">
    <source>
        <dbReference type="EMBL" id="CAH0099965.1"/>
    </source>
</evidence>
<reference evidence="6" key="1">
    <citation type="submission" date="2021-11" db="EMBL/GenBank/DDBJ databases">
        <authorList>
            <person name="Schell T."/>
        </authorList>
    </citation>
    <scope>NUCLEOTIDE SEQUENCE</scope>
    <source>
        <strain evidence="6">M5</strain>
    </source>
</reference>
<name>A0A8J2WBC9_9CRUS</name>
<keyword evidence="3" id="KW-0964">Secreted</keyword>
<evidence type="ECO:0000256" key="2">
    <source>
        <dbReference type="ARBA" id="ARBA00007236"/>
    </source>
</evidence>
<evidence type="ECO:0000313" key="7">
    <source>
        <dbReference type="Proteomes" id="UP000789390"/>
    </source>
</evidence>
<dbReference type="Pfam" id="PF06083">
    <property type="entry name" value="IL17"/>
    <property type="match status" value="1"/>
</dbReference>
<keyword evidence="4" id="KW-0732">Signal</keyword>
<proteinExistence type="inferred from homology"/>
<comment type="caution">
    <text evidence="6">The sequence shown here is derived from an EMBL/GenBank/DDBJ whole genome shotgun (WGS) entry which is preliminary data.</text>
</comment>
<dbReference type="Proteomes" id="UP000789390">
    <property type="component" value="Unassembled WGS sequence"/>
</dbReference>
<dbReference type="SUPFAM" id="SSF57501">
    <property type="entry name" value="Cystine-knot cytokines"/>
    <property type="match status" value="1"/>
</dbReference>
<protein>
    <submittedName>
        <fullName evidence="6">Uncharacterized protein</fullName>
    </submittedName>
</protein>
<dbReference type="Gene3D" id="2.10.90.10">
    <property type="entry name" value="Cystine-knot cytokines"/>
    <property type="match status" value="1"/>
</dbReference>